<dbReference type="SFLD" id="SFLDS00005">
    <property type="entry name" value="Isoprenoid_Synthase_Type_I"/>
    <property type="match status" value="1"/>
</dbReference>
<dbReference type="AlphaFoldDB" id="Q0F2I1"/>
<dbReference type="CDD" id="cd00683">
    <property type="entry name" value="Trans_IPPS_HH"/>
    <property type="match status" value="1"/>
</dbReference>
<dbReference type="HOGENOM" id="CLU_037269_0_1_0"/>
<dbReference type="SFLD" id="SFLDG01018">
    <property type="entry name" value="Squalene/Phytoene_Synthase_Lik"/>
    <property type="match status" value="1"/>
</dbReference>
<proteinExistence type="predicted"/>
<dbReference type="SUPFAM" id="SSF48576">
    <property type="entry name" value="Terpenoid synthases"/>
    <property type="match status" value="1"/>
</dbReference>
<evidence type="ECO:0000313" key="1">
    <source>
        <dbReference type="EMBL" id="EAU55569.1"/>
    </source>
</evidence>
<dbReference type="GO" id="GO:0016114">
    <property type="term" value="P:terpenoid biosynthetic process"/>
    <property type="evidence" value="ECO:0007669"/>
    <property type="project" value="UniProtKB-ARBA"/>
</dbReference>
<dbReference type="NCBIfam" id="TIGR03464">
    <property type="entry name" value="HpnC"/>
    <property type="match status" value="1"/>
</dbReference>
<dbReference type="InParanoid" id="Q0F2I1"/>
<reference evidence="1 2" key="1">
    <citation type="submission" date="2006-09" db="EMBL/GenBank/DDBJ databases">
        <authorList>
            <person name="Emerson D."/>
            <person name="Ferriera S."/>
            <person name="Johnson J."/>
            <person name="Kravitz S."/>
            <person name="Halpern A."/>
            <person name="Remington K."/>
            <person name="Beeson K."/>
            <person name="Tran B."/>
            <person name="Rogers Y.-H."/>
            <person name="Friedman R."/>
            <person name="Venter J.C."/>
        </authorList>
    </citation>
    <scope>NUCLEOTIDE SEQUENCE [LARGE SCALE GENOMIC DNA]</scope>
    <source>
        <strain evidence="1 2">PV-1</strain>
    </source>
</reference>
<comment type="caution">
    <text evidence="1">The sequence shown here is derived from an EMBL/GenBank/DDBJ whole genome shotgun (WGS) entry which is preliminary data.</text>
</comment>
<dbReference type="InterPro" id="IPR017827">
    <property type="entry name" value="HSQ_synthase_HpnC"/>
</dbReference>
<dbReference type="InterPro" id="IPR044843">
    <property type="entry name" value="Trans_IPPS_bact-type"/>
</dbReference>
<evidence type="ECO:0000313" key="2">
    <source>
        <dbReference type="Proteomes" id="UP000005297"/>
    </source>
</evidence>
<accession>Q0F2I1</accession>
<dbReference type="STRING" id="314344.AL013_01590"/>
<name>Q0F2I1_9PROT</name>
<gene>
    <name evidence="1" type="ORF">SPV1_01437</name>
</gene>
<dbReference type="OrthoDB" id="9807580at2"/>
<organism evidence="1 2">
    <name type="scientific">Mariprofundus ferrooxydans PV-1</name>
    <dbReference type="NCBI Taxonomy" id="314345"/>
    <lineage>
        <taxon>Bacteria</taxon>
        <taxon>Pseudomonadati</taxon>
        <taxon>Pseudomonadota</taxon>
        <taxon>Candidatius Mariprofundia</taxon>
        <taxon>Mariprofundales</taxon>
        <taxon>Mariprofundaceae</taxon>
        <taxon>Mariprofundus</taxon>
    </lineage>
</organism>
<keyword evidence="2" id="KW-1185">Reference proteome</keyword>
<dbReference type="PANTHER" id="PTHR31480">
    <property type="entry name" value="BIFUNCTIONAL LYCOPENE CYCLASE/PHYTOENE SYNTHASE"/>
    <property type="match status" value="1"/>
</dbReference>
<dbReference type="Gene3D" id="1.10.600.10">
    <property type="entry name" value="Farnesyl Diphosphate Synthase"/>
    <property type="match status" value="1"/>
</dbReference>
<dbReference type="GO" id="GO:0051996">
    <property type="term" value="F:squalene synthase [NAD(P)H] activity"/>
    <property type="evidence" value="ECO:0007669"/>
    <property type="project" value="InterPro"/>
</dbReference>
<dbReference type="GO" id="GO:0004311">
    <property type="term" value="F:geranylgeranyl diphosphate synthase activity"/>
    <property type="evidence" value="ECO:0007669"/>
    <property type="project" value="InterPro"/>
</dbReference>
<protein>
    <submittedName>
        <fullName evidence="1">Putative phytoene synthase-like protein</fullName>
    </submittedName>
</protein>
<dbReference type="Pfam" id="PF00494">
    <property type="entry name" value="SQS_PSY"/>
    <property type="match status" value="1"/>
</dbReference>
<dbReference type="SFLD" id="SFLDG01212">
    <property type="entry name" value="Phytoene_synthase_like"/>
    <property type="match status" value="1"/>
</dbReference>
<dbReference type="eggNOG" id="COG1562">
    <property type="taxonomic scope" value="Bacteria"/>
</dbReference>
<dbReference type="EMBL" id="AATS01000002">
    <property type="protein sequence ID" value="EAU55569.1"/>
    <property type="molecule type" value="Genomic_DNA"/>
</dbReference>
<dbReference type="InterPro" id="IPR002060">
    <property type="entry name" value="Squ/phyt_synthse"/>
</dbReference>
<dbReference type="InterPro" id="IPR008949">
    <property type="entry name" value="Isoprenoid_synthase_dom_sf"/>
</dbReference>
<dbReference type="RefSeq" id="WP_009850588.1">
    <property type="nucleotide sequence ID" value="NZ_DS022295.1"/>
</dbReference>
<dbReference type="Proteomes" id="UP000005297">
    <property type="component" value="Unassembled WGS sequence"/>
</dbReference>
<dbReference type="InterPro" id="IPR033904">
    <property type="entry name" value="Trans_IPPS_HH"/>
</dbReference>
<sequence>MQASTGQSMQLAQAYQHCLDTARNHYENFPTASKLLRADLRPAVAAIYAFARHADDLADEGDATPATRLKQLDAWEILLERCEKDSNIDHAVFMALGDAIRKRQLPVEELYNLIIAFRMDVTLHAYGSMDELLFYCRHSANPVGRLMLALHGIHSAEAKHYSDQICTALQLINFWQDLSIDLKKGRCYIPGEWLALHDLTTEALLEAQVDEPRFQPVFLHALAATRAILHQGIPLLPLLPMRLRLQIAATLHGGFTMLDKLQELESPLSVRITLGRNDWKKMIFPILRDSLFPSRAVSEHTHDT</sequence>